<keyword evidence="4" id="KW-0342">GTP-binding</keyword>
<proteinExistence type="inferred from homology"/>
<dbReference type="InterPro" id="IPR030385">
    <property type="entry name" value="G_IRG_dom"/>
</dbReference>
<sequence length="325" mass="38018">MLGLKPRDDGAAEVGVIETTTDKKEYKHPQYQNFVLVDCPGVGTPKWPKETYLKSLNLQNCDFVIIISGSRFKENDAWLATETMKAKKKFYFVRSKIDQDIHSESENGLKSSEVVTKVENYCKQELSKLEFKNADVFIISSRFKLREQFHLKRLINTLLTDIPTLKRDALILSISLTIEPVLYEKKTILLERICKIASTAARRIFSKTNGLRILHAEIEFYQEQLGVNEERLIGFARQIDMTIDAFKKQIDLRSSIILNDPLQFREFCLRNTLSRKDIHENDHRSTLEKFFSRKNFNRFCYALYDLLMMCFEEALRILKLISTKY</sequence>
<dbReference type="AlphaFoldDB" id="A0A9D4L2T0"/>
<evidence type="ECO:0000313" key="7">
    <source>
        <dbReference type="Proteomes" id="UP000828390"/>
    </source>
</evidence>
<dbReference type="InterPro" id="IPR027417">
    <property type="entry name" value="P-loop_NTPase"/>
</dbReference>
<dbReference type="EMBL" id="JAIWYP010000003">
    <property type="protein sequence ID" value="KAH3850254.1"/>
    <property type="molecule type" value="Genomic_DNA"/>
</dbReference>
<keyword evidence="2" id="KW-0547">Nucleotide-binding</keyword>
<accession>A0A9D4L2T0</accession>
<evidence type="ECO:0000259" key="5">
    <source>
        <dbReference type="PROSITE" id="PS51716"/>
    </source>
</evidence>
<evidence type="ECO:0000256" key="1">
    <source>
        <dbReference type="ARBA" id="ARBA00005429"/>
    </source>
</evidence>
<name>A0A9D4L2T0_DREPO</name>
<evidence type="ECO:0000256" key="3">
    <source>
        <dbReference type="ARBA" id="ARBA00022801"/>
    </source>
</evidence>
<dbReference type="GO" id="GO:0016020">
    <property type="term" value="C:membrane"/>
    <property type="evidence" value="ECO:0007669"/>
    <property type="project" value="InterPro"/>
</dbReference>
<reference evidence="6" key="2">
    <citation type="submission" date="2020-11" db="EMBL/GenBank/DDBJ databases">
        <authorList>
            <person name="McCartney M.A."/>
            <person name="Auch B."/>
            <person name="Kono T."/>
            <person name="Mallez S."/>
            <person name="Becker A."/>
            <person name="Gohl D.M."/>
            <person name="Silverstein K.A.T."/>
            <person name="Koren S."/>
            <person name="Bechman K.B."/>
            <person name="Herman A."/>
            <person name="Abrahante J.E."/>
            <person name="Garbe J."/>
        </authorList>
    </citation>
    <scope>NUCLEOTIDE SEQUENCE</scope>
    <source>
        <strain evidence="6">Duluth1</strain>
        <tissue evidence="6">Whole animal</tissue>
    </source>
</reference>
<dbReference type="Proteomes" id="UP000828390">
    <property type="component" value="Unassembled WGS sequence"/>
</dbReference>
<dbReference type="SUPFAM" id="SSF52540">
    <property type="entry name" value="P-loop containing nucleoside triphosphate hydrolases"/>
    <property type="match status" value="1"/>
</dbReference>
<protein>
    <recommendedName>
        <fullName evidence="5">IRG-type G domain-containing protein</fullName>
    </recommendedName>
</protein>
<dbReference type="InterPro" id="IPR007743">
    <property type="entry name" value="Immunity-related_GTPase-like"/>
</dbReference>
<dbReference type="PANTHER" id="PTHR32341">
    <property type="entry name" value="INTERFERON-INDUCIBLE GTPASE"/>
    <property type="match status" value="1"/>
</dbReference>
<dbReference type="Gene3D" id="3.40.50.300">
    <property type="entry name" value="P-loop containing nucleotide triphosphate hydrolases"/>
    <property type="match status" value="1"/>
</dbReference>
<comment type="caution">
    <text evidence="6">The sequence shown here is derived from an EMBL/GenBank/DDBJ whole genome shotgun (WGS) entry which is preliminary data.</text>
</comment>
<dbReference type="InterPro" id="IPR051515">
    <property type="entry name" value="IRG"/>
</dbReference>
<keyword evidence="3" id="KW-0378">Hydrolase</keyword>
<feature type="domain" description="IRG-type G" evidence="5">
    <location>
        <begin position="1"/>
        <end position="161"/>
    </location>
</feature>
<dbReference type="PROSITE" id="PS51716">
    <property type="entry name" value="G_IRG"/>
    <property type="match status" value="1"/>
</dbReference>
<gene>
    <name evidence="6" type="ORF">DPMN_092662</name>
</gene>
<evidence type="ECO:0000313" key="6">
    <source>
        <dbReference type="EMBL" id="KAH3850254.1"/>
    </source>
</evidence>
<keyword evidence="7" id="KW-1185">Reference proteome</keyword>
<dbReference type="GO" id="GO:0016787">
    <property type="term" value="F:hydrolase activity"/>
    <property type="evidence" value="ECO:0007669"/>
    <property type="project" value="UniProtKB-KW"/>
</dbReference>
<organism evidence="6 7">
    <name type="scientific">Dreissena polymorpha</name>
    <name type="common">Zebra mussel</name>
    <name type="synonym">Mytilus polymorpha</name>
    <dbReference type="NCBI Taxonomy" id="45954"/>
    <lineage>
        <taxon>Eukaryota</taxon>
        <taxon>Metazoa</taxon>
        <taxon>Spiralia</taxon>
        <taxon>Lophotrochozoa</taxon>
        <taxon>Mollusca</taxon>
        <taxon>Bivalvia</taxon>
        <taxon>Autobranchia</taxon>
        <taxon>Heteroconchia</taxon>
        <taxon>Euheterodonta</taxon>
        <taxon>Imparidentia</taxon>
        <taxon>Neoheterodontei</taxon>
        <taxon>Myida</taxon>
        <taxon>Dreissenoidea</taxon>
        <taxon>Dreissenidae</taxon>
        <taxon>Dreissena</taxon>
    </lineage>
</organism>
<dbReference type="PANTHER" id="PTHR32341:SF10">
    <property type="entry name" value="INTERFERON-INDUCIBLE GTPASE 5"/>
    <property type="match status" value="1"/>
</dbReference>
<dbReference type="GO" id="GO:0005525">
    <property type="term" value="F:GTP binding"/>
    <property type="evidence" value="ECO:0007669"/>
    <property type="project" value="UniProtKB-KW"/>
</dbReference>
<evidence type="ECO:0000256" key="4">
    <source>
        <dbReference type="ARBA" id="ARBA00023134"/>
    </source>
</evidence>
<dbReference type="Pfam" id="PF05049">
    <property type="entry name" value="IIGP"/>
    <property type="match status" value="1"/>
</dbReference>
<evidence type="ECO:0000256" key="2">
    <source>
        <dbReference type="ARBA" id="ARBA00022741"/>
    </source>
</evidence>
<reference evidence="6" key="1">
    <citation type="journal article" date="2019" name="bioRxiv">
        <title>The Genome of the Zebra Mussel, Dreissena polymorpha: A Resource for Invasive Species Research.</title>
        <authorList>
            <person name="McCartney M.A."/>
            <person name="Auch B."/>
            <person name="Kono T."/>
            <person name="Mallez S."/>
            <person name="Zhang Y."/>
            <person name="Obille A."/>
            <person name="Becker A."/>
            <person name="Abrahante J.E."/>
            <person name="Garbe J."/>
            <person name="Badalamenti J.P."/>
            <person name="Herman A."/>
            <person name="Mangelson H."/>
            <person name="Liachko I."/>
            <person name="Sullivan S."/>
            <person name="Sone E.D."/>
            <person name="Koren S."/>
            <person name="Silverstein K.A.T."/>
            <person name="Beckman K.B."/>
            <person name="Gohl D.M."/>
        </authorList>
    </citation>
    <scope>NUCLEOTIDE SEQUENCE</scope>
    <source>
        <strain evidence="6">Duluth1</strain>
        <tissue evidence="6">Whole animal</tissue>
    </source>
</reference>
<comment type="similarity">
    <text evidence="1">Belongs to the TRAFAC class dynamin-like GTPase superfamily. IRG family.</text>
</comment>